<evidence type="ECO:0000256" key="5">
    <source>
        <dbReference type="SAM" id="MobiDB-lite"/>
    </source>
</evidence>
<dbReference type="Proteomes" id="UP000784294">
    <property type="component" value="Unassembled WGS sequence"/>
</dbReference>
<evidence type="ECO:0000256" key="3">
    <source>
        <dbReference type="ARBA" id="ARBA00022989"/>
    </source>
</evidence>
<dbReference type="PANTHER" id="PTHR24064">
    <property type="entry name" value="SOLUTE CARRIER FAMILY 22 MEMBER"/>
    <property type="match status" value="1"/>
</dbReference>
<protein>
    <recommendedName>
        <fullName evidence="9">Major facilitator superfamily (MFS) profile domain-containing protein</fullName>
    </recommendedName>
</protein>
<dbReference type="GO" id="GO:0016020">
    <property type="term" value="C:membrane"/>
    <property type="evidence" value="ECO:0007669"/>
    <property type="project" value="UniProtKB-SubCell"/>
</dbReference>
<feature type="transmembrane region" description="Helical" evidence="6">
    <location>
        <begin position="282"/>
        <end position="303"/>
    </location>
</feature>
<accession>A0A3S5AJL9</accession>
<evidence type="ECO:0000313" key="8">
    <source>
        <dbReference type="Proteomes" id="UP000784294"/>
    </source>
</evidence>
<name>A0A3S5AJL9_9PLAT</name>
<dbReference type="Gene3D" id="1.20.1250.20">
    <property type="entry name" value="MFS general substrate transporter like domains"/>
    <property type="match status" value="1"/>
</dbReference>
<gene>
    <name evidence="7" type="ORF">PXEA_LOCUS31980</name>
</gene>
<evidence type="ECO:0000313" key="7">
    <source>
        <dbReference type="EMBL" id="VEL38540.1"/>
    </source>
</evidence>
<reference evidence="7" key="1">
    <citation type="submission" date="2018-11" db="EMBL/GenBank/DDBJ databases">
        <authorList>
            <consortium name="Pathogen Informatics"/>
        </authorList>
    </citation>
    <scope>NUCLEOTIDE SEQUENCE</scope>
</reference>
<keyword evidence="2 6" id="KW-0812">Transmembrane</keyword>
<proteinExistence type="predicted"/>
<dbReference type="SUPFAM" id="SSF103473">
    <property type="entry name" value="MFS general substrate transporter"/>
    <property type="match status" value="1"/>
</dbReference>
<evidence type="ECO:0000256" key="1">
    <source>
        <dbReference type="ARBA" id="ARBA00004141"/>
    </source>
</evidence>
<organism evidence="7 8">
    <name type="scientific">Protopolystoma xenopodis</name>
    <dbReference type="NCBI Taxonomy" id="117903"/>
    <lineage>
        <taxon>Eukaryota</taxon>
        <taxon>Metazoa</taxon>
        <taxon>Spiralia</taxon>
        <taxon>Lophotrochozoa</taxon>
        <taxon>Platyhelminthes</taxon>
        <taxon>Monogenea</taxon>
        <taxon>Polyopisthocotylea</taxon>
        <taxon>Polystomatidea</taxon>
        <taxon>Polystomatidae</taxon>
        <taxon>Protopolystoma</taxon>
    </lineage>
</organism>
<dbReference type="OrthoDB" id="3936150at2759"/>
<evidence type="ECO:0000256" key="6">
    <source>
        <dbReference type="SAM" id="Phobius"/>
    </source>
</evidence>
<feature type="compositionally biased region" description="Acidic residues" evidence="5">
    <location>
        <begin position="1"/>
        <end position="11"/>
    </location>
</feature>
<dbReference type="EMBL" id="CAAALY010258221">
    <property type="protein sequence ID" value="VEL38540.1"/>
    <property type="molecule type" value="Genomic_DNA"/>
</dbReference>
<feature type="transmembrane region" description="Helical" evidence="6">
    <location>
        <begin position="153"/>
        <end position="174"/>
    </location>
</feature>
<dbReference type="InterPro" id="IPR036259">
    <property type="entry name" value="MFS_trans_sf"/>
</dbReference>
<dbReference type="AlphaFoldDB" id="A0A3S5AJL9"/>
<feature type="transmembrane region" description="Helical" evidence="6">
    <location>
        <begin position="127"/>
        <end position="147"/>
    </location>
</feature>
<keyword evidence="3 6" id="KW-1133">Transmembrane helix</keyword>
<keyword evidence="4 6" id="KW-0472">Membrane</keyword>
<feature type="region of interest" description="Disordered" evidence="5">
    <location>
        <begin position="1"/>
        <end position="34"/>
    </location>
</feature>
<comment type="caution">
    <text evidence="7">The sequence shown here is derived from an EMBL/GenBank/DDBJ whole genome shotgun (WGS) entry which is preliminary data.</text>
</comment>
<sequence length="335" mass="35684">MKCDMGEDEKEDNWVIDTSDDGSPVASWADRPRDSFESSRQARLCRLHGQTSSSDLESGFLHSLAGLFSTPELARRTLLGSLLSFASNFPQFGVLLHAGVVNAPTKSSPDAAATATADGNQVYRLTLFNSLASLMAALASLFMYRVFQARRPPLLLLLAGTLLATLAAGLVILLAGPRLPRQVDMFAVLTATSSLAIACLDAVTDLEMVYLAELFPTRHRSIGFGVCLAAMQLGSMSAALMNRRPDFTLLRHVATGRLVQVASQRHEATTPRLAGQTDGQMAIPLLVYAASAGLGLVVCLFLPDTHGVGLDDSIGMTSSSGTATFGMVDRTRGHK</sequence>
<evidence type="ECO:0000256" key="2">
    <source>
        <dbReference type="ARBA" id="ARBA00022692"/>
    </source>
</evidence>
<evidence type="ECO:0008006" key="9">
    <source>
        <dbReference type="Google" id="ProtNLM"/>
    </source>
</evidence>
<evidence type="ECO:0000256" key="4">
    <source>
        <dbReference type="ARBA" id="ARBA00023136"/>
    </source>
</evidence>
<comment type="subcellular location">
    <subcellularLocation>
        <location evidence="1">Membrane</location>
        <topology evidence="1">Multi-pass membrane protein</topology>
    </subcellularLocation>
</comment>
<keyword evidence="8" id="KW-1185">Reference proteome</keyword>